<evidence type="ECO:0000313" key="2">
    <source>
        <dbReference type="Proteomes" id="UP000198953"/>
    </source>
</evidence>
<evidence type="ECO:0000313" key="1">
    <source>
        <dbReference type="EMBL" id="SEM17461.1"/>
    </source>
</evidence>
<dbReference type="Proteomes" id="UP000198953">
    <property type="component" value="Unassembled WGS sequence"/>
</dbReference>
<dbReference type="InterPro" id="IPR036215">
    <property type="entry name" value="TM0957-like_sf"/>
</dbReference>
<reference evidence="1 2" key="1">
    <citation type="submission" date="2016-10" db="EMBL/GenBank/DDBJ databases">
        <authorList>
            <person name="de Groot N.N."/>
        </authorList>
    </citation>
    <scope>NUCLEOTIDE SEQUENCE [LARGE SCALE GENOMIC DNA]</scope>
    <source>
        <strain evidence="1 2">DSM 43357</strain>
    </source>
</reference>
<organism evidence="1 2">
    <name type="scientific">Nonomuraea pusilla</name>
    <dbReference type="NCBI Taxonomy" id="46177"/>
    <lineage>
        <taxon>Bacteria</taxon>
        <taxon>Bacillati</taxon>
        <taxon>Actinomycetota</taxon>
        <taxon>Actinomycetes</taxon>
        <taxon>Streptosporangiales</taxon>
        <taxon>Streptosporangiaceae</taxon>
        <taxon>Nonomuraea</taxon>
    </lineage>
</organism>
<proteinExistence type="predicted"/>
<accession>A0A1H7W7J2</accession>
<dbReference type="PIRSF" id="PIRSF033535">
    <property type="entry name" value="UCP033535_plp"/>
    <property type="match status" value="1"/>
</dbReference>
<name>A0A1H7W7J2_9ACTN</name>
<protein>
    <submittedName>
        <fullName evidence="1">Predicted lipoprotein</fullName>
    </submittedName>
</protein>
<dbReference type="Pfam" id="PF10054">
    <property type="entry name" value="DUF2291"/>
    <property type="match status" value="1"/>
</dbReference>
<gene>
    <name evidence="1" type="ORF">SAMN05660976_04394</name>
</gene>
<dbReference type="SUPFAM" id="SSF141318">
    <property type="entry name" value="TM0957-like"/>
    <property type="match status" value="1"/>
</dbReference>
<dbReference type="EMBL" id="FOBF01000010">
    <property type="protein sequence ID" value="SEM17461.1"/>
    <property type="molecule type" value="Genomic_DNA"/>
</dbReference>
<keyword evidence="2" id="KW-1185">Reference proteome</keyword>
<dbReference type="InterPro" id="IPR014582">
    <property type="entry name" value="UCP033535_lipo"/>
</dbReference>
<dbReference type="AlphaFoldDB" id="A0A1H7W7J2"/>
<sequence length="216" mass="22249">MSPDLKHRSASVKWLVGVVALAALVVAAALDTKVLSPQQVAALNPPAFNAESYAADRFPKVTALIKEKAVDLAVLAAAVGSDQAAAGEKYGQDLGSGNFAFPVKATGTVEEVADGFLLLAVPDVPKDAVVRVAVGPAVSGTPVRDATGTIKFGDFTDQTDYQSVANQFKLQIQKTVLAGLDTSSLKGKQVTVHGAWSTGGPPKSFLIQPVAVEVAP</sequence>
<keyword evidence="1" id="KW-0449">Lipoprotein</keyword>
<dbReference type="STRING" id="46177.SAMN05660976_04394"/>